<dbReference type="Proteomes" id="UP001310890">
    <property type="component" value="Unassembled WGS sequence"/>
</dbReference>
<evidence type="ECO:0000256" key="1">
    <source>
        <dbReference type="SAM" id="MobiDB-lite"/>
    </source>
</evidence>
<sequence length="233" mass="26716">MDMELDSPPRPVSRKRRPTQDDENEDEVDYPHYADTTTTPITKRSRAHTGHAISRRQINCNIRQVINTVAWSVLNVSFNYRRYNPATSPVIIILLSECNYTTYLAYCDMVLRLTAYAPDLQALAFDNGLPPESWCRKRQIPQPIPIHDPKQMDGPPAESVWSFVEAYRGFPDIVALLDSGGICKWDDRDLLARSRGPGSQTLVLSDVEALLERQLVAMRSTVEMEWTRPQMHW</sequence>
<feature type="region of interest" description="Disordered" evidence="1">
    <location>
        <begin position="1"/>
        <end position="50"/>
    </location>
</feature>
<evidence type="ECO:0000313" key="3">
    <source>
        <dbReference type="Proteomes" id="UP001310890"/>
    </source>
</evidence>
<gene>
    <name evidence="2" type="ORF">LTR62_005567</name>
</gene>
<name>A0AAN7TE88_9PEZI</name>
<evidence type="ECO:0000313" key="2">
    <source>
        <dbReference type="EMBL" id="KAK5110856.1"/>
    </source>
</evidence>
<dbReference type="AlphaFoldDB" id="A0AAN7TE88"/>
<comment type="caution">
    <text evidence="2">The sequence shown here is derived from an EMBL/GenBank/DDBJ whole genome shotgun (WGS) entry which is preliminary data.</text>
</comment>
<dbReference type="EMBL" id="JAVRRL010000045">
    <property type="protein sequence ID" value="KAK5110856.1"/>
    <property type="molecule type" value="Genomic_DNA"/>
</dbReference>
<accession>A0AAN7TE88</accession>
<proteinExistence type="predicted"/>
<organism evidence="2 3">
    <name type="scientific">Meristemomyces frigidus</name>
    <dbReference type="NCBI Taxonomy" id="1508187"/>
    <lineage>
        <taxon>Eukaryota</taxon>
        <taxon>Fungi</taxon>
        <taxon>Dikarya</taxon>
        <taxon>Ascomycota</taxon>
        <taxon>Pezizomycotina</taxon>
        <taxon>Dothideomycetes</taxon>
        <taxon>Dothideomycetidae</taxon>
        <taxon>Mycosphaerellales</taxon>
        <taxon>Teratosphaeriaceae</taxon>
        <taxon>Meristemomyces</taxon>
    </lineage>
</organism>
<protein>
    <submittedName>
        <fullName evidence="2">Uncharacterized protein</fullName>
    </submittedName>
</protein>
<reference evidence="2" key="1">
    <citation type="submission" date="2023-08" db="EMBL/GenBank/DDBJ databases">
        <title>Black Yeasts Isolated from many extreme environments.</title>
        <authorList>
            <person name="Coleine C."/>
            <person name="Stajich J.E."/>
            <person name="Selbmann L."/>
        </authorList>
    </citation>
    <scope>NUCLEOTIDE SEQUENCE</scope>
    <source>
        <strain evidence="2">CCFEE 5401</strain>
    </source>
</reference>